<evidence type="ECO:0000313" key="1">
    <source>
        <dbReference type="EMBL" id="CRK87511.1"/>
    </source>
</evidence>
<accession>A0A1J1HHK8</accession>
<keyword evidence="2" id="KW-1185">Reference proteome</keyword>
<dbReference type="EMBL" id="CVRI01000004">
    <property type="protein sequence ID" value="CRK87511.1"/>
    <property type="molecule type" value="Genomic_DNA"/>
</dbReference>
<protein>
    <submittedName>
        <fullName evidence="1">CLUMA_CG001312, isoform A</fullName>
    </submittedName>
</protein>
<gene>
    <name evidence="1" type="ORF">CLUMA_CG001312</name>
</gene>
<dbReference type="SUPFAM" id="SSF52047">
    <property type="entry name" value="RNI-like"/>
    <property type="match status" value="1"/>
</dbReference>
<organism evidence="1 2">
    <name type="scientific">Clunio marinus</name>
    <dbReference type="NCBI Taxonomy" id="568069"/>
    <lineage>
        <taxon>Eukaryota</taxon>
        <taxon>Metazoa</taxon>
        <taxon>Ecdysozoa</taxon>
        <taxon>Arthropoda</taxon>
        <taxon>Hexapoda</taxon>
        <taxon>Insecta</taxon>
        <taxon>Pterygota</taxon>
        <taxon>Neoptera</taxon>
        <taxon>Endopterygota</taxon>
        <taxon>Diptera</taxon>
        <taxon>Nematocera</taxon>
        <taxon>Chironomoidea</taxon>
        <taxon>Chironomidae</taxon>
        <taxon>Clunio</taxon>
    </lineage>
</organism>
<reference evidence="1 2" key="1">
    <citation type="submission" date="2015-04" db="EMBL/GenBank/DDBJ databases">
        <authorList>
            <person name="Syromyatnikov M.Y."/>
            <person name="Popov V.N."/>
        </authorList>
    </citation>
    <scope>NUCLEOTIDE SEQUENCE [LARGE SCALE GENOMIC DNA]</scope>
</reference>
<name>A0A1J1HHK8_9DIPT</name>
<proteinExistence type="predicted"/>
<dbReference type="Gene3D" id="3.80.10.10">
    <property type="entry name" value="Ribonuclease Inhibitor"/>
    <property type="match status" value="1"/>
</dbReference>
<dbReference type="Proteomes" id="UP000183832">
    <property type="component" value="Unassembled WGS sequence"/>
</dbReference>
<dbReference type="InterPro" id="IPR032675">
    <property type="entry name" value="LRR_dom_sf"/>
</dbReference>
<sequence length="449" mass="52208">MSTERKLTEYYFNKCLFLGDNGLIFFFVQKILLKFKSNVRVLCLNKCILSDDQLCCLLRFVPEIKKLALINCRIKLSSTLIVDFTLKKLSSIDFSETRCFGSQVDRKSNNLIKSILQSLTVNSTIRKVTACGHVAKYFPLNQTRLTHLKLESVTPADIRIGDLFYQQYQLASLDLSNCFIMNDVLLSIKNNLNDLKTLKIKAEGIVSSGFSIIERMNLEEFGLVVGKEKWALNALTSFNFRKIRKVYISIQDLIITPRCCESLLKNMKNMESLHIVTNMLDIISIIFRTAGLRCSLLHCIIEFVNVDKLKHIPEVETNLNRANIIEEFKIVNTSKRLAKRLDFSFLKSFLNIRKLVINGFFINDDLLILAFEHHYKLEELTICGWKNMDQDFIFDVSENSMMEYLLHEYGRKLKRLEIDCIRFILSGNYIKSKFPVINRNDPSLIFRYR</sequence>
<evidence type="ECO:0000313" key="2">
    <source>
        <dbReference type="Proteomes" id="UP000183832"/>
    </source>
</evidence>
<dbReference type="AlphaFoldDB" id="A0A1J1HHK8"/>